<reference evidence="1" key="1">
    <citation type="submission" date="2020-10" db="EMBL/GenBank/DDBJ databases">
        <title>Sequencing the genomes of 1000 actinobacteria strains.</title>
        <authorList>
            <person name="Klenk H.-P."/>
        </authorList>
    </citation>
    <scope>NUCLEOTIDE SEQUENCE</scope>
    <source>
        <strain evidence="1">DSM 45354</strain>
    </source>
</reference>
<name>A0A927RDG8_9ACTN</name>
<sequence>MTNPPSALEESPAAPALPLWKVHSAVDLNTDTPIVVVQLGSEDALVPADFARGISVQCATAAAGSEAEVAYVRLLRSKGIDGEDELRRELAALYLSYERL</sequence>
<gene>
    <name evidence="1" type="ORF">HEB94_004978</name>
</gene>
<dbReference type="RefSeq" id="WP_192751963.1">
    <property type="nucleotide sequence ID" value="NZ_BAABJL010000090.1"/>
</dbReference>
<evidence type="ECO:0000313" key="2">
    <source>
        <dbReference type="Proteomes" id="UP000638648"/>
    </source>
</evidence>
<keyword evidence="2" id="KW-1185">Reference proteome</keyword>
<comment type="caution">
    <text evidence="1">The sequence shown here is derived from an EMBL/GenBank/DDBJ whole genome shotgun (WGS) entry which is preliminary data.</text>
</comment>
<organism evidence="1 2">
    <name type="scientific">Actinopolymorpha pittospori</name>
    <dbReference type="NCBI Taxonomy" id="648752"/>
    <lineage>
        <taxon>Bacteria</taxon>
        <taxon>Bacillati</taxon>
        <taxon>Actinomycetota</taxon>
        <taxon>Actinomycetes</taxon>
        <taxon>Propionibacteriales</taxon>
        <taxon>Actinopolymorphaceae</taxon>
        <taxon>Actinopolymorpha</taxon>
    </lineage>
</organism>
<dbReference type="AlphaFoldDB" id="A0A927RDG8"/>
<evidence type="ECO:0000313" key="1">
    <source>
        <dbReference type="EMBL" id="MBE1608130.1"/>
    </source>
</evidence>
<dbReference type="Proteomes" id="UP000638648">
    <property type="component" value="Unassembled WGS sequence"/>
</dbReference>
<accession>A0A927RDG8</accession>
<protein>
    <submittedName>
        <fullName evidence="1">Uncharacterized protein</fullName>
    </submittedName>
</protein>
<proteinExistence type="predicted"/>
<dbReference type="EMBL" id="JADBEM010000001">
    <property type="protein sequence ID" value="MBE1608130.1"/>
    <property type="molecule type" value="Genomic_DNA"/>
</dbReference>